<evidence type="ECO:0000313" key="3">
    <source>
        <dbReference type="Proteomes" id="UP000059188"/>
    </source>
</evidence>
<dbReference type="Proteomes" id="UP000059188">
    <property type="component" value="Unassembled WGS sequence"/>
</dbReference>
<proteinExistence type="predicted"/>
<feature type="region of interest" description="Disordered" evidence="1">
    <location>
        <begin position="59"/>
        <end position="79"/>
    </location>
</feature>
<gene>
    <name evidence="2" type="ORF">RSOLAG1IB_00578</name>
</gene>
<evidence type="ECO:0000313" key="2">
    <source>
        <dbReference type="EMBL" id="CEL52041.1"/>
    </source>
</evidence>
<dbReference type="AlphaFoldDB" id="A0A0B7F1X8"/>
<reference evidence="2 3" key="1">
    <citation type="submission" date="2014-11" db="EMBL/GenBank/DDBJ databases">
        <authorList>
            <person name="Wibberg Daniel"/>
        </authorList>
    </citation>
    <scope>NUCLEOTIDE SEQUENCE [LARGE SCALE GENOMIC DNA]</scope>
    <source>
        <strain evidence="2">Rhizoctonia solani AG1-IB 7/3/14</strain>
    </source>
</reference>
<protein>
    <submittedName>
        <fullName evidence="2">Uncharacterized protein</fullName>
    </submittedName>
</protein>
<organism evidence="2 3">
    <name type="scientific">Thanatephorus cucumeris (strain AG1-IB / isolate 7/3/14)</name>
    <name type="common">Lettuce bottom rot fungus</name>
    <name type="synonym">Rhizoctonia solani</name>
    <dbReference type="NCBI Taxonomy" id="1108050"/>
    <lineage>
        <taxon>Eukaryota</taxon>
        <taxon>Fungi</taxon>
        <taxon>Dikarya</taxon>
        <taxon>Basidiomycota</taxon>
        <taxon>Agaricomycotina</taxon>
        <taxon>Agaricomycetes</taxon>
        <taxon>Cantharellales</taxon>
        <taxon>Ceratobasidiaceae</taxon>
        <taxon>Rhizoctonia</taxon>
        <taxon>Rhizoctonia solani AG-1</taxon>
    </lineage>
</organism>
<sequence length="79" mass="8846">MLDERYGTLVDPRIKPSVLSIHPRHCLLCFSGTFIGTVENNANNNRTVQHLAILHGAPEHQESEGIEVKQEKGERKEGV</sequence>
<accession>A0A0B7F1X8</accession>
<name>A0A0B7F1X8_THACB</name>
<evidence type="ECO:0000256" key="1">
    <source>
        <dbReference type="SAM" id="MobiDB-lite"/>
    </source>
</evidence>
<dbReference type="EMBL" id="LN679100">
    <property type="protein sequence ID" value="CEL52041.1"/>
    <property type="molecule type" value="Genomic_DNA"/>
</dbReference>
<keyword evidence="3" id="KW-1185">Reference proteome</keyword>